<dbReference type="EMBL" id="JAOYEY010000051">
    <property type="protein sequence ID" value="MCV9888582.1"/>
    <property type="molecule type" value="Genomic_DNA"/>
</dbReference>
<protein>
    <submittedName>
        <fullName evidence="1">Sporulation histidine kinase inhibitor Sda</fullName>
    </submittedName>
</protein>
<organism evidence="1 2">
    <name type="scientific">Metabacillus halosaccharovorans</name>
    <dbReference type="NCBI Taxonomy" id="930124"/>
    <lineage>
        <taxon>Bacteria</taxon>
        <taxon>Bacillati</taxon>
        <taxon>Bacillota</taxon>
        <taxon>Bacilli</taxon>
        <taxon>Bacillales</taxon>
        <taxon>Bacillaceae</taxon>
        <taxon>Metabacillus</taxon>
    </lineage>
</organism>
<name>A0ABT3DPN5_9BACI</name>
<sequence>MLKELSNELLISLYKKAVILSRDTKIIRVLKEEIQKRNLLQLMDG</sequence>
<reference evidence="1 2" key="1">
    <citation type="submission" date="2022-10" db="EMBL/GenBank/DDBJ databases">
        <title>Draft genome assembly of moderately radiation resistant bacterium Metabacillus halosaccharovorans.</title>
        <authorList>
            <person name="Pal S."/>
            <person name="Gopinathan A."/>
        </authorList>
    </citation>
    <scope>NUCLEOTIDE SEQUENCE [LARGE SCALE GENOMIC DNA]</scope>
    <source>
        <strain evidence="1 2">VITHBRA001</strain>
    </source>
</reference>
<proteinExistence type="predicted"/>
<dbReference type="Gene3D" id="1.10.287.1100">
    <property type="entry name" value="Sporulation inhibitor A"/>
    <property type="match status" value="1"/>
</dbReference>
<keyword evidence="1" id="KW-0649">Protein kinase inhibitor</keyword>
<accession>A0ABT3DPN5</accession>
<evidence type="ECO:0000313" key="2">
    <source>
        <dbReference type="Proteomes" id="UP001526147"/>
    </source>
</evidence>
<dbReference type="InterPro" id="IPR036916">
    <property type="entry name" value="Sda_sf"/>
</dbReference>
<evidence type="ECO:0000313" key="1">
    <source>
        <dbReference type="EMBL" id="MCV9888582.1"/>
    </source>
</evidence>
<dbReference type="RefSeq" id="WP_264144651.1">
    <property type="nucleotide sequence ID" value="NZ_JAOYEY010000051.1"/>
</dbReference>
<comment type="caution">
    <text evidence="1">The sequence shown here is derived from an EMBL/GenBank/DDBJ whole genome shotgun (WGS) entry which is preliminary data.</text>
</comment>
<dbReference type="SUPFAM" id="SSF100985">
    <property type="entry name" value="Sporulation inhibitor Sda"/>
    <property type="match status" value="1"/>
</dbReference>
<gene>
    <name evidence="1" type="ORF">OIH86_23300</name>
</gene>
<keyword evidence="2" id="KW-1185">Reference proteome</keyword>
<dbReference type="GO" id="GO:0004860">
    <property type="term" value="F:protein kinase inhibitor activity"/>
    <property type="evidence" value="ECO:0007669"/>
    <property type="project" value="UniProtKB-KW"/>
</dbReference>
<dbReference type="Proteomes" id="UP001526147">
    <property type="component" value="Unassembled WGS sequence"/>
</dbReference>
<dbReference type="Pfam" id="PF08970">
    <property type="entry name" value="Sda"/>
    <property type="match status" value="1"/>
</dbReference>
<dbReference type="InterPro" id="IPR015064">
    <property type="entry name" value="Sda"/>
</dbReference>